<evidence type="ECO:0000313" key="3">
    <source>
        <dbReference type="Proteomes" id="UP000325291"/>
    </source>
</evidence>
<dbReference type="Proteomes" id="UP000325291">
    <property type="component" value="Unassembled WGS sequence"/>
</dbReference>
<evidence type="ECO:0000256" key="1">
    <source>
        <dbReference type="SAM" id="MobiDB-lite"/>
    </source>
</evidence>
<accession>A0A5A9ZS49</accession>
<comment type="caution">
    <text evidence="2">The sequence shown here is derived from an EMBL/GenBank/DDBJ whole genome shotgun (WGS) entry which is preliminary data.</text>
</comment>
<evidence type="ECO:0000313" key="2">
    <source>
        <dbReference type="EMBL" id="KAA0920123.1"/>
    </source>
</evidence>
<feature type="region of interest" description="Disordered" evidence="1">
    <location>
        <begin position="1"/>
        <end position="34"/>
    </location>
</feature>
<reference evidence="2 3" key="1">
    <citation type="submission" date="2019-07" db="EMBL/GenBank/DDBJ databases">
        <title>Aquicoccus porphyridii gen. nov., sp. nov., isolated from a small marine red alga, Porphyridium marinum.</title>
        <authorList>
            <person name="Liu L."/>
        </authorList>
    </citation>
    <scope>NUCLEOTIDE SEQUENCE [LARGE SCALE GENOMIC DNA]</scope>
    <source>
        <strain evidence="2 3">L1 8-17</strain>
    </source>
</reference>
<sequence>MTTDFRDIENTENTRADGNHDDNYQKQSSPMVSSEAERRAHIIKWIAKRQKTAAATFGSAMAVLPAMASAQAGAGELVNAADIAGVRSAEVLDDGSARLVLDDGRILRITSQDFVAGASGEVLVGGQALDLVTEAAAAAVGGGAGGGINAGALAAGVGLAGAGVMAADSGGGSGAPAPETFNRADFLSGGISS</sequence>
<name>A0A5A9ZS49_9RHOB</name>
<organism evidence="2 3">
    <name type="scientific">Aquicoccus porphyridii</name>
    <dbReference type="NCBI Taxonomy" id="1852029"/>
    <lineage>
        <taxon>Bacteria</taxon>
        <taxon>Pseudomonadati</taxon>
        <taxon>Pseudomonadota</taxon>
        <taxon>Alphaproteobacteria</taxon>
        <taxon>Rhodobacterales</taxon>
        <taxon>Paracoccaceae</taxon>
        <taxon>Aquicoccus</taxon>
    </lineage>
</organism>
<feature type="non-terminal residue" evidence="2">
    <location>
        <position position="193"/>
    </location>
</feature>
<feature type="compositionally biased region" description="Basic and acidic residues" evidence="1">
    <location>
        <begin position="1"/>
        <end position="24"/>
    </location>
</feature>
<keyword evidence="3" id="KW-1185">Reference proteome</keyword>
<gene>
    <name evidence="2" type="ORF">FLO80_03085</name>
</gene>
<dbReference type="EMBL" id="VINQ01000002">
    <property type="protein sequence ID" value="KAA0920123.1"/>
    <property type="molecule type" value="Genomic_DNA"/>
</dbReference>
<proteinExistence type="predicted"/>
<protein>
    <submittedName>
        <fullName evidence="2">Uncharacterized protein</fullName>
    </submittedName>
</protein>
<dbReference type="AlphaFoldDB" id="A0A5A9ZS49"/>